<dbReference type="GO" id="GO:0000124">
    <property type="term" value="C:SAGA complex"/>
    <property type="evidence" value="ECO:0007669"/>
    <property type="project" value="InterPro"/>
</dbReference>
<organism evidence="1 2">
    <name type="scientific">Malassezia yamatoensis</name>
    <dbReference type="NCBI Taxonomy" id="253288"/>
    <lineage>
        <taxon>Eukaryota</taxon>
        <taxon>Fungi</taxon>
        <taxon>Dikarya</taxon>
        <taxon>Basidiomycota</taxon>
        <taxon>Ustilaginomycotina</taxon>
        <taxon>Malasseziomycetes</taxon>
        <taxon>Malasseziales</taxon>
        <taxon>Malasseziaceae</taxon>
        <taxon>Malassezia</taxon>
    </lineage>
</organism>
<dbReference type="Pfam" id="PF10163">
    <property type="entry name" value="EnY2"/>
    <property type="match status" value="1"/>
</dbReference>
<evidence type="ECO:0000313" key="2">
    <source>
        <dbReference type="Proteomes" id="UP001219567"/>
    </source>
</evidence>
<evidence type="ECO:0000313" key="1">
    <source>
        <dbReference type="EMBL" id="WFC99594.1"/>
    </source>
</evidence>
<evidence type="ECO:0008006" key="3">
    <source>
        <dbReference type="Google" id="ProtNLM"/>
    </source>
</evidence>
<sequence>MSGGSDSGEQLLNLLHQRLVATGEWNTLLAELRTLLGESEWETQLRDEAEQSIRETMTLKLRDFLDRNLEDA</sequence>
<name>A0AAJ5YZT2_9BASI</name>
<dbReference type="GO" id="GO:0003713">
    <property type="term" value="F:transcription coactivator activity"/>
    <property type="evidence" value="ECO:0007669"/>
    <property type="project" value="InterPro"/>
</dbReference>
<dbReference type="GO" id="GO:0005643">
    <property type="term" value="C:nuclear pore"/>
    <property type="evidence" value="ECO:0007669"/>
    <property type="project" value="InterPro"/>
</dbReference>
<dbReference type="AlphaFoldDB" id="A0AAJ5YZT2"/>
<protein>
    <recommendedName>
        <fullName evidence="3">Transcription and mRNA export factor SUS1</fullName>
    </recommendedName>
</protein>
<dbReference type="Gene3D" id="1.10.246.140">
    <property type="match status" value="1"/>
</dbReference>
<dbReference type="InterPro" id="IPR018783">
    <property type="entry name" value="TF_ENY2"/>
</dbReference>
<reference evidence="1 2" key="1">
    <citation type="submission" date="2023-03" db="EMBL/GenBank/DDBJ databases">
        <title>Mating type loci evolution in Malassezia.</title>
        <authorList>
            <person name="Coelho M.A."/>
        </authorList>
    </citation>
    <scope>NUCLEOTIDE SEQUENCE [LARGE SCALE GENOMIC DNA]</scope>
    <source>
        <strain evidence="1 2">CBS 9725</strain>
    </source>
</reference>
<dbReference type="InterPro" id="IPR038212">
    <property type="entry name" value="TF_EnY2_sf"/>
</dbReference>
<proteinExistence type="predicted"/>
<keyword evidence="2" id="KW-1185">Reference proteome</keyword>
<gene>
    <name evidence="1" type="ORF">MYAM1_002339</name>
</gene>
<accession>A0AAJ5YZT2</accession>
<dbReference type="GO" id="GO:0006406">
    <property type="term" value="P:mRNA export from nucleus"/>
    <property type="evidence" value="ECO:0007669"/>
    <property type="project" value="InterPro"/>
</dbReference>
<dbReference type="EMBL" id="CP119945">
    <property type="protein sequence ID" value="WFC99594.1"/>
    <property type="molecule type" value="Genomic_DNA"/>
</dbReference>
<dbReference type="Proteomes" id="UP001219567">
    <property type="component" value="Chromosome 3"/>
</dbReference>